<keyword evidence="6" id="KW-0143">Chaperone</keyword>
<dbReference type="Gene3D" id="3.50.7.10">
    <property type="entry name" value="GroEL"/>
    <property type="match status" value="1"/>
</dbReference>
<dbReference type="SUPFAM" id="SSF48592">
    <property type="entry name" value="GroEL equatorial domain-like"/>
    <property type="match status" value="1"/>
</dbReference>
<evidence type="ECO:0000256" key="6">
    <source>
        <dbReference type="ARBA" id="ARBA00023186"/>
    </source>
</evidence>
<dbReference type="PRINTS" id="PR00304">
    <property type="entry name" value="TCOMPLEXTCP1"/>
</dbReference>
<comment type="similarity">
    <text evidence="1">Belongs to the chaperonin (HSP60) family.</text>
</comment>
<name>A0ABS9ZBT2_9HYPH</name>
<accession>A0ABS9ZBT2</accession>
<dbReference type="PANTHER" id="PTHR45633">
    <property type="entry name" value="60 KDA HEAT SHOCK PROTEIN, MITOCHONDRIAL"/>
    <property type="match status" value="1"/>
</dbReference>
<sequence>MGDSRVGARRITTGLRAPGSLAAGMRALAEVVAVTLGPSGRFVVMEHRSKIAPIVTKDGVEVVRAMGVTDPELEMGLRVLRDAALDVSASVGDGTTTAIVLTAALSTRCLTLAAVNSNAHAVRNGMAKGACLVLAELAAMARPAGRHALETVARTAANGDAGIASMLVDAFDRVGAKGLIEIEMGDLVTDVLDVTMGHSFRANTLLRELLPPTGARRIENPLILLFNGDLAEFEDLLPALELARKENRPLLILADDIGEGTRLGLLKNQRGGVVDTVVAKPPMYGETREQCLADLAVLCGGTAYVENGFYELRRLQRRDLGEADAAVIDGENITLIGPRGELGKREDHIASLRFEAEQGDIGSASPTGRADFVEKLQDRLKIQLGMTATLRIGGVSDVAIKARLPLAENARRAMLAASETGVLPGGGVAMLRAAQRARQAMVADDGDELAGANALFTALEAPLCWIVRNGGYRPDEVIARVLAEGHDFYGLDLARREYGDLEEAGVLDSFRMVREILSVAVSIAGSLLTTEVLITRAEKLPNPAEFKGTEGVYRELVAEGAFE</sequence>
<dbReference type="InterPro" id="IPR002423">
    <property type="entry name" value="Cpn60/GroEL/TCP-1"/>
</dbReference>
<dbReference type="InterPro" id="IPR027409">
    <property type="entry name" value="GroEL-like_apical_dom_sf"/>
</dbReference>
<dbReference type="RefSeq" id="WP_243069010.1">
    <property type="nucleotide sequence ID" value="NZ_JAIVFK010000018.1"/>
</dbReference>
<keyword evidence="5" id="KW-0067">ATP-binding</keyword>
<evidence type="ECO:0000256" key="3">
    <source>
        <dbReference type="ARBA" id="ARBA00022490"/>
    </source>
</evidence>
<dbReference type="InterPro" id="IPR027413">
    <property type="entry name" value="GROEL-like_equatorial_sf"/>
</dbReference>
<keyword evidence="3" id="KW-0963">Cytoplasm</keyword>
<dbReference type="InterPro" id="IPR001844">
    <property type="entry name" value="Cpn60/GroEL"/>
</dbReference>
<evidence type="ECO:0000256" key="7">
    <source>
        <dbReference type="ARBA" id="ARBA00023235"/>
    </source>
</evidence>
<organism evidence="8 9">
    <name type="scientific">Candidatus Rhodoblastus alkanivorans</name>
    <dbReference type="NCBI Taxonomy" id="2954117"/>
    <lineage>
        <taxon>Bacteria</taxon>
        <taxon>Pseudomonadati</taxon>
        <taxon>Pseudomonadota</taxon>
        <taxon>Alphaproteobacteria</taxon>
        <taxon>Hyphomicrobiales</taxon>
        <taxon>Rhodoblastaceae</taxon>
        <taxon>Rhodoblastus</taxon>
    </lineage>
</organism>
<comment type="caution">
    <text evidence="8">The sequence shown here is derived from an EMBL/GenBank/DDBJ whole genome shotgun (WGS) entry which is preliminary data.</text>
</comment>
<dbReference type="Gene3D" id="3.30.260.10">
    <property type="entry name" value="TCP-1-like chaperonin intermediate domain"/>
    <property type="match status" value="1"/>
</dbReference>
<dbReference type="InterPro" id="IPR017998">
    <property type="entry name" value="Chaperone_TCP-1"/>
</dbReference>
<dbReference type="Gene3D" id="1.10.560.10">
    <property type="entry name" value="GroEL-like equatorial domain"/>
    <property type="match status" value="1"/>
</dbReference>
<dbReference type="NCBIfam" id="NF009487">
    <property type="entry name" value="PRK12849.1"/>
    <property type="match status" value="1"/>
</dbReference>
<evidence type="ECO:0000313" key="8">
    <source>
        <dbReference type="EMBL" id="MCI4684986.1"/>
    </source>
</evidence>
<dbReference type="InterPro" id="IPR027410">
    <property type="entry name" value="TCP-1-like_intermed_sf"/>
</dbReference>
<dbReference type="Pfam" id="PF00118">
    <property type="entry name" value="Cpn60_TCP1"/>
    <property type="match status" value="1"/>
</dbReference>
<proteinExistence type="inferred from homology"/>
<keyword evidence="9" id="KW-1185">Reference proteome</keyword>
<keyword evidence="7" id="KW-0413">Isomerase</keyword>
<gene>
    <name evidence="8" type="primary">groEL</name>
    <name evidence="8" type="ORF">K2U94_19840</name>
</gene>
<dbReference type="EMBL" id="JAIVFP010000002">
    <property type="protein sequence ID" value="MCI4684986.1"/>
    <property type="molecule type" value="Genomic_DNA"/>
</dbReference>
<dbReference type="Proteomes" id="UP001139104">
    <property type="component" value="Unassembled WGS sequence"/>
</dbReference>
<protein>
    <submittedName>
        <fullName evidence="8">Chaperonin GroEL</fullName>
    </submittedName>
</protein>
<dbReference type="SUPFAM" id="SSF52029">
    <property type="entry name" value="GroEL apical domain-like"/>
    <property type="match status" value="1"/>
</dbReference>
<evidence type="ECO:0000256" key="2">
    <source>
        <dbReference type="ARBA" id="ARBA00008020"/>
    </source>
</evidence>
<evidence type="ECO:0000256" key="1">
    <source>
        <dbReference type="ARBA" id="ARBA00006607"/>
    </source>
</evidence>
<comment type="similarity">
    <text evidence="2">Belongs to the TCP-1 chaperonin family.</text>
</comment>
<evidence type="ECO:0000256" key="5">
    <source>
        <dbReference type="ARBA" id="ARBA00022840"/>
    </source>
</evidence>
<evidence type="ECO:0000256" key="4">
    <source>
        <dbReference type="ARBA" id="ARBA00022741"/>
    </source>
</evidence>
<keyword evidence="4" id="KW-0547">Nucleotide-binding</keyword>
<evidence type="ECO:0000313" key="9">
    <source>
        <dbReference type="Proteomes" id="UP001139104"/>
    </source>
</evidence>
<reference evidence="8" key="1">
    <citation type="journal article" date="2022" name="ISME J.">
        <title>Identification of active gaseous-alkane degraders at natural gas seeps.</title>
        <authorList>
            <person name="Farhan Ul Haque M."/>
            <person name="Hernandez M."/>
            <person name="Crombie A.T."/>
            <person name="Murrell J.C."/>
        </authorList>
    </citation>
    <scope>NUCLEOTIDE SEQUENCE</scope>
    <source>
        <strain evidence="8">PC2</strain>
    </source>
</reference>